<comment type="similarity">
    <text evidence="1">Belongs to the sigma-70 factor family. ECF subfamily.</text>
</comment>
<evidence type="ECO:0000256" key="5">
    <source>
        <dbReference type="ARBA" id="ARBA00023163"/>
    </source>
</evidence>
<dbReference type="InterPro" id="IPR007630">
    <property type="entry name" value="RNA_pol_sigma70_r4"/>
</dbReference>
<dbReference type="GO" id="GO:0016987">
    <property type="term" value="F:sigma factor activity"/>
    <property type="evidence" value="ECO:0007669"/>
    <property type="project" value="UniProtKB-KW"/>
</dbReference>
<dbReference type="SUPFAM" id="SSF88946">
    <property type="entry name" value="Sigma2 domain of RNA polymerase sigma factors"/>
    <property type="match status" value="1"/>
</dbReference>
<dbReference type="GO" id="GO:0003677">
    <property type="term" value="F:DNA binding"/>
    <property type="evidence" value="ECO:0007669"/>
    <property type="project" value="UniProtKB-KW"/>
</dbReference>
<dbReference type="InterPro" id="IPR013324">
    <property type="entry name" value="RNA_pol_sigma_r3/r4-like"/>
</dbReference>
<dbReference type="SUPFAM" id="SSF88659">
    <property type="entry name" value="Sigma3 and sigma4 domains of RNA polymerase sigma factors"/>
    <property type="match status" value="1"/>
</dbReference>
<dbReference type="InterPro" id="IPR013325">
    <property type="entry name" value="RNA_pol_sigma_r2"/>
</dbReference>
<proteinExistence type="inferred from homology"/>
<keyword evidence="2" id="KW-0805">Transcription regulation</keyword>
<evidence type="ECO:0000256" key="3">
    <source>
        <dbReference type="ARBA" id="ARBA00023082"/>
    </source>
</evidence>
<dbReference type="Gene3D" id="1.10.1740.10">
    <property type="match status" value="1"/>
</dbReference>
<dbReference type="Pfam" id="PF04542">
    <property type="entry name" value="Sigma70_r2"/>
    <property type="match status" value="1"/>
</dbReference>
<dbReference type="EMBL" id="BOPG01000078">
    <property type="protein sequence ID" value="GIJ62451.1"/>
    <property type="molecule type" value="Genomic_DNA"/>
</dbReference>
<name>A0A8J3ZJ36_9ACTN</name>
<comment type="caution">
    <text evidence="8">The sequence shown here is derived from an EMBL/GenBank/DDBJ whole genome shotgun (WGS) entry which is preliminary data.</text>
</comment>
<keyword evidence="4" id="KW-0238">DNA-binding</keyword>
<evidence type="ECO:0000313" key="8">
    <source>
        <dbReference type="EMBL" id="GIJ62451.1"/>
    </source>
</evidence>
<dbReference type="InterPro" id="IPR007627">
    <property type="entry name" value="RNA_pol_sigma70_r2"/>
</dbReference>
<feature type="domain" description="RNA polymerase sigma-70 region 2" evidence="6">
    <location>
        <begin position="17"/>
        <end position="85"/>
    </location>
</feature>
<evidence type="ECO:0000259" key="7">
    <source>
        <dbReference type="Pfam" id="PF04545"/>
    </source>
</evidence>
<accession>A0A8J3ZJ36</accession>
<dbReference type="NCBIfam" id="TIGR02937">
    <property type="entry name" value="sigma70-ECF"/>
    <property type="match status" value="1"/>
</dbReference>
<dbReference type="GO" id="GO:0006352">
    <property type="term" value="P:DNA-templated transcription initiation"/>
    <property type="evidence" value="ECO:0007669"/>
    <property type="project" value="InterPro"/>
</dbReference>
<evidence type="ECO:0000259" key="6">
    <source>
        <dbReference type="Pfam" id="PF04542"/>
    </source>
</evidence>
<evidence type="ECO:0000256" key="2">
    <source>
        <dbReference type="ARBA" id="ARBA00023015"/>
    </source>
</evidence>
<dbReference type="InterPro" id="IPR036388">
    <property type="entry name" value="WH-like_DNA-bd_sf"/>
</dbReference>
<dbReference type="Gene3D" id="1.10.10.10">
    <property type="entry name" value="Winged helix-like DNA-binding domain superfamily/Winged helix DNA-binding domain"/>
    <property type="match status" value="1"/>
</dbReference>
<dbReference type="AlphaFoldDB" id="A0A8J3ZJ36"/>
<evidence type="ECO:0000313" key="9">
    <source>
        <dbReference type="Proteomes" id="UP000612585"/>
    </source>
</evidence>
<feature type="domain" description="RNA polymerase sigma-70 region 4" evidence="7">
    <location>
        <begin position="118"/>
        <end position="167"/>
    </location>
</feature>
<dbReference type="InterPro" id="IPR014284">
    <property type="entry name" value="RNA_pol_sigma-70_dom"/>
</dbReference>
<dbReference type="Proteomes" id="UP000612585">
    <property type="component" value="Unassembled WGS sequence"/>
</dbReference>
<keyword evidence="3" id="KW-0731">Sigma factor</keyword>
<dbReference type="PANTHER" id="PTHR43133">
    <property type="entry name" value="RNA POLYMERASE ECF-TYPE SIGMA FACTO"/>
    <property type="match status" value="1"/>
</dbReference>
<dbReference type="Pfam" id="PF04545">
    <property type="entry name" value="Sigma70_r4"/>
    <property type="match status" value="1"/>
</dbReference>
<dbReference type="PANTHER" id="PTHR43133:SF52">
    <property type="entry name" value="ECF RNA POLYMERASE SIGMA FACTOR SIGL"/>
    <property type="match status" value="1"/>
</dbReference>
<keyword evidence="9" id="KW-1185">Reference proteome</keyword>
<sequence>MLTITCPTPADRLWQLHSRHRHALRDYLTKLLLGDVQLAEDLVQETFLRAWRHLREKVDIDPDAFRPWLYTVGRRLVVDHLRARRARPAELMVDDLSKLSVAADPIGEMLAVGALRDALADLRRDHLEVLIELHFRGHSPAQVAERLGIPVGTVKSRAFYAMRALRAKLDG</sequence>
<dbReference type="InterPro" id="IPR039425">
    <property type="entry name" value="RNA_pol_sigma-70-like"/>
</dbReference>
<evidence type="ECO:0000256" key="1">
    <source>
        <dbReference type="ARBA" id="ARBA00010641"/>
    </source>
</evidence>
<reference evidence="8" key="1">
    <citation type="submission" date="2021-01" db="EMBL/GenBank/DDBJ databases">
        <title>Whole genome shotgun sequence of Virgisporangium aurantiacum NBRC 16421.</title>
        <authorList>
            <person name="Komaki H."/>
            <person name="Tamura T."/>
        </authorList>
    </citation>
    <scope>NUCLEOTIDE SEQUENCE</scope>
    <source>
        <strain evidence="8">NBRC 16421</strain>
    </source>
</reference>
<evidence type="ECO:0000256" key="4">
    <source>
        <dbReference type="ARBA" id="ARBA00023125"/>
    </source>
</evidence>
<keyword evidence="5" id="KW-0804">Transcription</keyword>
<gene>
    <name evidence="8" type="ORF">Vau01_099670</name>
</gene>
<organism evidence="8 9">
    <name type="scientific">Virgisporangium aurantiacum</name>
    <dbReference type="NCBI Taxonomy" id="175570"/>
    <lineage>
        <taxon>Bacteria</taxon>
        <taxon>Bacillati</taxon>
        <taxon>Actinomycetota</taxon>
        <taxon>Actinomycetes</taxon>
        <taxon>Micromonosporales</taxon>
        <taxon>Micromonosporaceae</taxon>
        <taxon>Virgisporangium</taxon>
    </lineage>
</organism>
<protein>
    <submittedName>
        <fullName evidence="8">RNA polymerase sigma factor SigL</fullName>
    </submittedName>
</protein>
<dbReference type="RefSeq" id="WP_204008116.1">
    <property type="nucleotide sequence ID" value="NZ_BOPG01000078.1"/>
</dbReference>